<comment type="caution">
    <text evidence="1">The sequence shown here is derived from an EMBL/GenBank/DDBJ whole genome shotgun (WGS) entry which is preliminary data.</text>
</comment>
<protein>
    <recommendedName>
        <fullName evidence="3">Secreted protein</fullName>
    </recommendedName>
</protein>
<gene>
    <name evidence="1" type="ORF">GCM10009801_24450</name>
</gene>
<dbReference type="Proteomes" id="UP001500016">
    <property type="component" value="Unassembled WGS sequence"/>
</dbReference>
<proteinExistence type="predicted"/>
<evidence type="ECO:0000313" key="1">
    <source>
        <dbReference type="EMBL" id="GAA2072108.1"/>
    </source>
</evidence>
<evidence type="ECO:0000313" key="2">
    <source>
        <dbReference type="Proteomes" id="UP001500016"/>
    </source>
</evidence>
<organism evidence="1 2">
    <name type="scientific">Streptomyces albiaxialis</name>
    <dbReference type="NCBI Taxonomy" id="329523"/>
    <lineage>
        <taxon>Bacteria</taxon>
        <taxon>Bacillati</taxon>
        <taxon>Actinomycetota</taxon>
        <taxon>Actinomycetes</taxon>
        <taxon>Kitasatosporales</taxon>
        <taxon>Streptomycetaceae</taxon>
        <taxon>Streptomyces</taxon>
    </lineage>
</organism>
<dbReference type="EMBL" id="BAAAPE010000007">
    <property type="protein sequence ID" value="GAA2072108.1"/>
    <property type="molecule type" value="Genomic_DNA"/>
</dbReference>
<evidence type="ECO:0008006" key="3">
    <source>
        <dbReference type="Google" id="ProtNLM"/>
    </source>
</evidence>
<name>A0ABP5HCW2_9ACTN</name>
<reference evidence="2" key="1">
    <citation type="journal article" date="2019" name="Int. J. Syst. Evol. Microbiol.">
        <title>The Global Catalogue of Microorganisms (GCM) 10K type strain sequencing project: providing services to taxonomists for standard genome sequencing and annotation.</title>
        <authorList>
            <consortium name="The Broad Institute Genomics Platform"/>
            <consortium name="The Broad Institute Genome Sequencing Center for Infectious Disease"/>
            <person name="Wu L."/>
            <person name="Ma J."/>
        </authorList>
    </citation>
    <scope>NUCLEOTIDE SEQUENCE [LARGE SCALE GENOMIC DNA]</scope>
    <source>
        <strain evidence="2">JCM 15478</strain>
    </source>
</reference>
<sequence length="82" mass="8539">MSPGPPTPAVSLFWLSATGAPASVVMGPVVSSCTVTCASCASVLSLSNADVDPTLDKVQVKMKPKLVRVLPMDMALLVWTHE</sequence>
<accession>A0ABP5HCW2</accession>
<keyword evidence="2" id="KW-1185">Reference proteome</keyword>